<dbReference type="AlphaFoldDB" id="A0A5B0SK47"/>
<dbReference type="Pfam" id="PF24764">
    <property type="entry name" value="rva_4"/>
    <property type="match status" value="1"/>
</dbReference>
<gene>
    <name evidence="2" type="ORF">PGTUg99_016410</name>
</gene>
<evidence type="ECO:0000313" key="3">
    <source>
        <dbReference type="Proteomes" id="UP000325313"/>
    </source>
</evidence>
<dbReference type="EMBL" id="VDEP01000003">
    <property type="protein sequence ID" value="KAA1138187.1"/>
    <property type="molecule type" value="Genomic_DNA"/>
</dbReference>
<accession>A0A5B0SK47</accession>
<evidence type="ECO:0000313" key="2">
    <source>
        <dbReference type="EMBL" id="KAA1138187.1"/>
    </source>
</evidence>
<evidence type="ECO:0000259" key="1">
    <source>
        <dbReference type="PROSITE" id="PS50994"/>
    </source>
</evidence>
<dbReference type="PANTHER" id="PTHR46177:SF1">
    <property type="entry name" value="INTEGRASE CATALYTIC DOMAIN-CONTAINING PROTEIN"/>
    <property type="match status" value="1"/>
</dbReference>
<dbReference type="PROSITE" id="PS50994">
    <property type="entry name" value="INTEGRASE"/>
    <property type="match status" value="1"/>
</dbReference>
<protein>
    <recommendedName>
        <fullName evidence="1">Integrase catalytic domain-containing protein</fullName>
    </recommendedName>
</protein>
<dbReference type="Proteomes" id="UP000325313">
    <property type="component" value="Unassembled WGS sequence"/>
</dbReference>
<dbReference type="InterPro" id="IPR058913">
    <property type="entry name" value="Integrase_dom_put"/>
</dbReference>
<sequence length="497" mass="57557">MRITLQNFGHEFQSIVSELINAGHNDNEIRQFLQENHSIIVSQRTLTRRKEDWGLILHASQQMANTEEHIKKYFDQGLTYSQIHHALTTSHNYTHSKRTLQRKITAMQLSRRLDDLDTARVTIEAVVSCVMHLHLTPEGRNVGYRRMRQLLQTKFGITLHYITVALINRTLDPDGVENRAKRVLKRRVFKTPGPNYIWSADGHDKLKKFGITLYGFIDAWSRKILGIYVHITNNDPRHIGYYYLQLVKETGGIPRRTSTDKGTETIHLAGHQINLTQQYNEESIDPTQSHLFTKSTHNQKIECLWSQLMKQYNSELINKLFTAIEESFYDPQDPLEQLLFIYLWVPLVQRSLDDWTNNYNTYKRRLDKKSSLPTRCSADWCFNYPEEQGGEQGLIKVPSEAADALEKEFYPEGDELLRTTPKWFSDIIAELQAAFDLAIPIVTVHNVWEVFTVLNKAIQAYDTAWLSDPSNDPSLSIAARCDQALKITQFDPQKAAH</sequence>
<dbReference type="GO" id="GO:0015074">
    <property type="term" value="P:DNA integration"/>
    <property type="evidence" value="ECO:0007669"/>
    <property type="project" value="InterPro"/>
</dbReference>
<feature type="domain" description="Integrase catalytic" evidence="1">
    <location>
        <begin position="190"/>
        <end position="381"/>
    </location>
</feature>
<proteinExistence type="predicted"/>
<dbReference type="InterPro" id="IPR001584">
    <property type="entry name" value="Integrase_cat-core"/>
</dbReference>
<dbReference type="PANTHER" id="PTHR46177">
    <property type="entry name" value="INTEGRASE CATALYTIC DOMAIN-CONTAINING PROTEIN"/>
    <property type="match status" value="1"/>
</dbReference>
<name>A0A5B0SK47_PUCGR</name>
<organism evidence="2 3">
    <name type="scientific">Puccinia graminis f. sp. tritici</name>
    <dbReference type="NCBI Taxonomy" id="56615"/>
    <lineage>
        <taxon>Eukaryota</taxon>
        <taxon>Fungi</taxon>
        <taxon>Dikarya</taxon>
        <taxon>Basidiomycota</taxon>
        <taxon>Pucciniomycotina</taxon>
        <taxon>Pucciniomycetes</taxon>
        <taxon>Pucciniales</taxon>
        <taxon>Pucciniaceae</taxon>
        <taxon>Puccinia</taxon>
    </lineage>
</organism>
<comment type="caution">
    <text evidence="2">The sequence shown here is derived from an EMBL/GenBank/DDBJ whole genome shotgun (WGS) entry which is preliminary data.</text>
</comment>
<reference evidence="2 3" key="1">
    <citation type="submission" date="2019-05" db="EMBL/GenBank/DDBJ databases">
        <title>Emergence of the Ug99 lineage of the wheat stem rust pathogen through somatic hybridization.</title>
        <authorList>
            <person name="Li F."/>
            <person name="Upadhyaya N.M."/>
            <person name="Sperschneider J."/>
            <person name="Matny O."/>
            <person name="Nguyen-Phuc H."/>
            <person name="Mago R."/>
            <person name="Raley C."/>
            <person name="Miller M.E."/>
            <person name="Silverstein K.A.T."/>
            <person name="Henningsen E."/>
            <person name="Hirsch C.D."/>
            <person name="Visser B."/>
            <person name="Pretorius Z.A."/>
            <person name="Steffenson B.J."/>
            <person name="Schwessinger B."/>
            <person name="Dodds P.N."/>
            <person name="Figueroa M."/>
        </authorList>
    </citation>
    <scope>NUCLEOTIDE SEQUENCE [LARGE SCALE GENOMIC DNA]</scope>
    <source>
        <strain evidence="2 3">Ug99</strain>
    </source>
</reference>